<protein>
    <submittedName>
        <fullName evidence="2">RimK-like ATP-grasp domain-containing protein</fullName>
    </submittedName>
</protein>
<dbReference type="GO" id="GO:0018169">
    <property type="term" value="F:ribosomal S6-glutamic acid ligase activity"/>
    <property type="evidence" value="ECO:0007669"/>
    <property type="project" value="TreeGrafter"/>
</dbReference>
<keyword evidence="3" id="KW-1185">Reference proteome</keyword>
<reference evidence="2 3" key="1">
    <citation type="submission" date="2017-06" db="EMBL/GenBank/DDBJ databases">
        <authorList>
            <person name="Kim H.J."/>
            <person name="Triplett B.A."/>
        </authorList>
    </citation>
    <scope>NUCLEOTIDE SEQUENCE [LARGE SCALE GENOMIC DNA]</scope>
    <source>
        <strain evidence="2 3">DS15</strain>
    </source>
</reference>
<dbReference type="Gene3D" id="3.30.470.20">
    <property type="entry name" value="ATP-grasp fold, B domain"/>
    <property type="match status" value="1"/>
</dbReference>
<dbReference type="Proteomes" id="UP000198339">
    <property type="component" value="Unassembled WGS sequence"/>
</dbReference>
<organism evidence="2 3">
    <name type="scientific">Sphingopyxis indica</name>
    <dbReference type="NCBI Taxonomy" id="436663"/>
    <lineage>
        <taxon>Bacteria</taxon>
        <taxon>Pseudomonadati</taxon>
        <taxon>Pseudomonadota</taxon>
        <taxon>Alphaproteobacteria</taxon>
        <taxon>Sphingomonadales</taxon>
        <taxon>Sphingomonadaceae</taxon>
        <taxon>Sphingopyxis</taxon>
    </lineage>
</organism>
<sequence length="316" mass="35295">MILLVTNKRDLTTDFIVVELRRRGRAFHRLNTESLPQAKVRFDPRAGHGWEIETPDLTLRLDDVGAAYYRQPGAPEPVVAKDEATTKYLTDEWSAVTKALWNALEGRWLSSPFAILRAEDKPRQLTLASQLGLGVPETLISNDFAAASSFVADGNVIGKPLRHSLVERGEAGEVLFTARLDPLNPMDQTAVSLAPVIYQREVRKAFDIRATVIGDRVFAAAIHSQDHGETEVDWRSGTRLDLRHETIELPAAIVDKCLALTKQLDLRYGAIDLIADQDGQYWFLEINPNGQWAWIQRRTGLPLAAAIVDELEAIIQ</sequence>
<proteinExistence type="predicted"/>
<dbReference type="OrthoDB" id="583309at2"/>
<dbReference type="PANTHER" id="PTHR21621">
    <property type="entry name" value="RIBOSOMAL PROTEIN S6 MODIFICATION PROTEIN"/>
    <property type="match status" value="1"/>
</dbReference>
<dbReference type="EMBL" id="FZPA01000007">
    <property type="protein sequence ID" value="SNS89120.1"/>
    <property type="molecule type" value="Genomic_DNA"/>
</dbReference>
<dbReference type="AlphaFoldDB" id="A0A239I6C4"/>
<gene>
    <name evidence="2" type="ORF">SAMN06295955_10752</name>
</gene>
<feature type="domain" description="ATP-grasp fold RimK-type" evidence="1">
    <location>
        <begin position="118"/>
        <end position="310"/>
    </location>
</feature>
<name>A0A239I6C4_9SPHN</name>
<evidence type="ECO:0000259" key="1">
    <source>
        <dbReference type="Pfam" id="PF08443"/>
    </source>
</evidence>
<dbReference type="InterPro" id="IPR013651">
    <property type="entry name" value="ATP-grasp_RimK-type"/>
</dbReference>
<dbReference type="GO" id="GO:0005737">
    <property type="term" value="C:cytoplasm"/>
    <property type="evidence" value="ECO:0007669"/>
    <property type="project" value="TreeGrafter"/>
</dbReference>
<dbReference type="PANTHER" id="PTHR21621:SF0">
    <property type="entry name" value="BETA-CITRYLGLUTAMATE SYNTHASE B-RELATED"/>
    <property type="match status" value="1"/>
</dbReference>
<dbReference type="GO" id="GO:0009432">
    <property type="term" value="P:SOS response"/>
    <property type="evidence" value="ECO:0007669"/>
    <property type="project" value="TreeGrafter"/>
</dbReference>
<dbReference type="SUPFAM" id="SSF56059">
    <property type="entry name" value="Glutathione synthetase ATP-binding domain-like"/>
    <property type="match status" value="1"/>
</dbReference>
<dbReference type="RefSeq" id="WP_089216002.1">
    <property type="nucleotide sequence ID" value="NZ_FZPA01000007.1"/>
</dbReference>
<evidence type="ECO:0000313" key="3">
    <source>
        <dbReference type="Proteomes" id="UP000198339"/>
    </source>
</evidence>
<evidence type="ECO:0000313" key="2">
    <source>
        <dbReference type="EMBL" id="SNS89120.1"/>
    </source>
</evidence>
<accession>A0A239I6C4</accession>
<dbReference type="Pfam" id="PF08443">
    <property type="entry name" value="RimK"/>
    <property type="match status" value="1"/>
</dbReference>